<evidence type="ECO:0000259" key="1">
    <source>
        <dbReference type="Pfam" id="PF00899"/>
    </source>
</evidence>
<keyword evidence="3" id="KW-1185">Reference proteome</keyword>
<accession>A0ABM6LX84</accession>
<protein>
    <submittedName>
        <fullName evidence="2">Molybdopterin biosynthesis protein</fullName>
    </submittedName>
</protein>
<reference evidence="2 3" key="1">
    <citation type="submission" date="2017-06" db="EMBL/GenBank/DDBJ databases">
        <title>Complete genome of Francisella halioticida.</title>
        <authorList>
            <person name="Sjodin A."/>
        </authorList>
    </citation>
    <scope>NUCLEOTIDE SEQUENCE [LARGE SCALE GENOMIC DNA]</scope>
    <source>
        <strain evidence="2 3">DSM 23729</strain>
    </source>
</reference>
<organism evidence="2 3">
    <name type="scientific">Francisella halioticida</name>
    <dbReference type="NCBI Taxonomy" id="549298"/>
    <lineage>
        <taxon>Bacteria</taxon>
        <taxon>Pseudomonadati</taxon>
        <taxon>Pseudomonadota</taxon>
        <taxon>Gammaproteobacteria</taxon>
        <taxon>Thiotrichales</taxon>
        <taxon>Francisellaceae</taxon>
        <taxon>Francisella</taxon>
    </lineage>
</organism>
<dbReference type="InterPro" id="IPR035985">
    <property type="entry name" value="Ubiquitin-activating_enz"/>
</dbReference>
<dbReference type="Pfam" id="PF00899">
    <property type="entry name" value="ThiF"/>
    <property type="match status" value="1"/>
</dbReference>
<dbReference type="InterPro" id="IPR000594">
    <property type="entry name" value="ThiF_NAD_FAD-bd"/>
</dbReference>
<evidence type="ECO:0000313" key="3">
    <source>
        <dbReference type="Proteomes" id="UP000249910"/>
    </source>
</evidence>
<feature type="domain" description="THIF-type NAD/FAD binding fold" evidence="1">
    <location>
        <begin position="6"/>
        <end position="223"/>
    </location>
</feature>
<evidence type="ECO:0000313" key="2">
    <source>
        <dbReference type="EMBL" id="ASG67167.1"/>
    </source>
</evidence>
<dbReference type="InterPro" id="IPR045886">
    <property type="entry name" value="ThiF/MoeB/HesA"/>
</dbReference>
<proteinExistence type="predicted"/>
<dbReference type="Gene3D" id="3.40.50.720">
    <property type="entry name" value="NAD(P)-binding Rossmann-like Domain"/>
    <property type="match status" value="1"/>
</dbReference>
<dbReference type="PANTHER" id="PTHR10953">
    <property type="entry name" value="UBIQUITIN-ACTIVATING ENZYME E1"/>
    <property type="match status" value="1"/>
</dbReference>
<dbReference type="RefSeq" id="WP_088771723.1">
    <property type="nucleotide sequence ID" value="NZ_AP023082.1"/>
</dbReference>
<name>A0ABM6LX84_9GAMM</name>
<gene>
    <name evidence="2" type="ORF">CDV26_01105</name>
</gene>
<dbReference type="Proteomes" id="UP000249910">
    <property type="component" value="Chromosome"/>
</dbReference>
<dbReference type="CDD" id="cd00757">
    <property type="entry name" value="ThiF_MoeB_HesA_family"/>
    <property type="match status" value="1"/>
</dbReference>
<dbReference type="SUPFAM" id="SSF69572">
    <property type="entry name" value="Activating enzymes of the ubiquitin-like proteins"/>
    <property type="match status" value="1"/>
</dbReference>
<sequence length="236" mass="26337">MDMNKYSRQMCLPKFDKDTQQRLLSSKVAIVGVGGVGSPLSLYLASAGVGNIVLIDNDIVELHNLQRQVLYRESEVGQLKSKLAAKKLYSINSDIKTTVYSERLTADNAKNMLEDCDLIIDGTDNFASRYIISDTCIELKKPYIQITVDRFYGECSLYNHKSNINYRDIHKIIPEKSDVVSPKLRGVLGPLVGTVATIGATQVLKLLGGFVDPYIGKIIYDALEFKIIKIPFVKKL</sequence>
<dbReference type="PANTHER" id="PTHR10953:SF102">
    <property type="entry name" value="ADENYLYLTRANSFERASE AND SULFURTRANSFERASE MOCS3"/>
    <property type="match status" value="1"/>
</dbReference>
<dbReference type="EMBL" id="CP022132">
    <property type="protein sequence ID" value="ASG67167.1"/>
    <property type="molecule type" value="Genomic_DNA"/>
</dbReference>